<feature type="compositionally biased region" description="Low complexity" evidence="1">
    <location>
        <begin position="115"/>
        <end position="124"/>
    </location>
</feature>
<evidence type="ECO:0000313" key="3">
    <source>
        <dbReference type="Proteomes" id="UP000195602"/>
    </source>
</evidence>
<organism evidence="2 3">
    <name type="scientific">Clavispora lusitaniae</name>
    <name type="common">Candida lusitaniae</name>
    <dbReference type="NCBI Taxonomy" id="36911"/>
    <lineage>
        <taxon>Eukaryota</taxon>
        <taxon>Fungi</taxon>
        <taxon>Dikarya</taxon>
        <taxon>Ascomycota</taxon>
        <taxon>Saccharomycotina</taxon>
        <taxon>Pichiomycetes</taxon>
        <taxon>Metschnikowiaceae</taxon>
        <taxon>Clavispora</taxon>
    </lineage>
</organism>
<comment type="caution">
    <text evidence="2">The sequence shown here is derived from an EMBL/GenBank/DDBJ whole genome shotgun (WGS) entry which is preliminary data.</text>
</comment>
<reference evidence="2 3" key="1">
    <citation type="submission" date="2017-04" db="EMBL/GenBank/DDBJ databases">
        <title>Draft genome of the yeast Clavispora lusitaniae type strain CBS 6936.</title>
        <authorList>
            <person name="Durrens P."/>
            <person name="Klopp C."/>
            <person name="Biteau N."/>
            <person name="Fitton-Ouhabi V."/>
            <person name="Dementhon K."/>
            <person name="Accoceberry I."/>
            <person name="Sherman D.J."/>
            <person name="Noel T."/>
        </authorList>
    </citation>
    <scope>NUCLEOTIDE SEQUENCE [LARGE SCALE GENOMIC DNA]</scope>
    <source>
        <strain evidence="2 3">CBS 6936</strain>
    </source>
</reference>
<feature type="compositionally biased region" description="Low complexity" evidence="1">
    <location>
        <begin position="15"/>
        <end position="24"/>
    </location>
</feature>
<accession>A0AA91T1T9</accession>
<feature type="region of interest" description="Disordered" evidence="1">
    <location>
        <begin position="1"/>
        <end position="26"/>
    </location>
</feature>
<feature type="compositionally biased region" description="Basic and acidic residues" evidence="1">
    <location>
        <begin position="1"/>
        <end position="14"/>
    </location>
</feature>
<name>A0AA91T1T9_CLALS</name>
<feature type="region of interest" description="Disordered" evidence="1">
    <location>
        <begin position="611"/>
        <end position="636"/>
    </location>
</feature>
<proteinExistence type="predicted"/>
<feature type="region of interest" description="Disordered" evidence="1">
    <location>
        <begin position="145"/>
        <end position="191"/>
    </location>
</feature>
<dbReference type="EMBL" id="LYUB02000007">
    <property type="protein sequence ID" value="OVF08614.1"/>
    <property type="molecule type" value="Genomic_DNA"/>
</dbReference>
<evidence type="ECO:0000313" key="2">
    <source>
        <dbReference type="EMBL" id="OVF08614.1"/>
    </source>
</evidence>
<dbReference type="AlphaFoldDB" id="A0AA91T1T9"/>
<sequence>MFRKLFTPEKRRCESTSSETGSSEVITKADIPEIPLKRHFFGKPLVWKDPTWKEATKSDSLSSTPKIPRSKSFSFRTLTKRDQVLCLPRSKTVHFADQIHDRAKVEESETELYGSDSSTSISASEEGKLSEETIQKVQANLGTIFSPENEQMPSESENDDSVSEPQTKTCNDETTESSFSDSYGENEEEAKENQTHIELLYPIYSQACSIVQLDPMDLAVCTLEQMKADIKAAMDDTGTNMNSTIRIMKGLKTKVNELSGQIAEVTEENVELKKRLEKKESDIDDLKELFHTSKEAQNENRKLKEDLTQKERQLEEFKQKNEALEKSIQKGKNSEEKKSTYISEKMSEDSFRASKDKALENENKELVAKIESLKVELVQMKQKAEYVNEANAKLDQYKKELRAQHDRAQDMVEKDFKMCKALKEKDEEIDSVRKENILLKENQAEQKEMSSKMEAELDSLKKKNTSLAEKLRDTQSSIEKYKQKYHHIISTEKEVMKELEKYQTSNRIVVESLRKFIKSNFEALALAFQPESTQEFAQAYYEFSEIKIFTNADRGTVSLLCAFLLSSTRSLLSQCLKNEKVLEAEVENRLKYQKDVLQTFTKMTSRILHSQNLKAKAGPPGTFSDRRRTSLKYEPH</sequence>
<feature type="region of interest" description="Disordered" evidence="1">
    <location>
        <begin position="316"/>
        <end position="340"/>
    </location>
</feature>
<dbReference type="Proteomes" id="UP000195602">
    <property type="component" value="Unassembled WGS sequence"/>
</dbReference>
<protein>
    <submittedName>
        <fullName evidence="2">Uncharacterized protein</fullName>
    </submittedName>
</protein>
<feature type="compositionally biased region" description="Polar residues" evidence="1">
    <location>
        <begin position="145"/>
        <end position="155"/>
    </location>
</feature>
<gene>
    <name evidence="2" type="ORF">A9F13_07g00627</name>
</gene>
<feature type="region of interest" description="Disordered" evidence="1">
    <location>
        <begin position="103"/>
        <end position="130"/>
    </location>
</feature>
<dbReference type="KEGG" id="clus:A9F13_07g00627"/>
<feature type="compositionally biased region" description="Basic and acidic residues" evidence="1">
    <location>
        <begin position="624"/>
        <end position="636"/>
    </location>
</feature>
<evidence type="ECO:0000256" key="1">
    <source>
        <dbReference type="SAM" id="MobiDB-lite"/>
    </source>
</evidence>